<gene>
    <name evidence="2" type="ORF">APLA_LOCUS16694</name>
    <name evidence="3" type="ORF">APLA_LOCUS17450</name>
</gene>
<evidence type="ECO:0000313" key="3">
    <source>
        <dbReference type="EMBL" id="CAB3260387.1"/>
    </source>
</evidence>
<proteinExistence type="predicted"/>
<dbReference type="OrthoDB" id="6361927at2759"/>
<protein>
    <submittedName>
        <fullName evidence="3">Uncharacterized protein</fullName>
    </submittedName>
</protein>
<feature type="region of interest" description="Disordered" evidence="1">
    <location>
        <begin position="350"/>
        <end position="380"/>
    </location>
</feature>
<evidence type="ECO:0000313" key="5">
    <source>
        <dbReference type="Proteomes" id="UP000494256"/>
    </source>
</evidence>
<keyword evidence="4" id="KW-1185">Reference proteome</keyword>
<dbReference type="AlphaFoldDB" id="A0A8S1BNU9"/>
<comment type="caution">
    <text evidence="3">The sequence shown here is derived from an EMBL/GenBank/DDBJ whole genome shotgun (WGS) entry which is preliminary data.</text>
</comment>
<accession>A0A8S1BNU9</accession>
<dbReference type="Proteomes" id="UP000494106">
    <property type="component" value="Unassembled WGS sequence"/>
</dbReference>
<evidence type="ECO:0000313" key="2">
    <source>
        <dbReference type="EMBL" id="CAB3259723.1"/>
    </source>
</evidence>
<dbReference type="EMBL" id="CADEBD010000745">
    <property type="protein sequence ID" value="CAB3259723.1"/>
    <property type="molecule type" value="Genomic_DNA"/>
</dbReference>
<evidence type="ECO:0000313" key="4">
    <source>
        <dbReference type="Proteomes" id="UP000494106"/>
    </source>
</evidence>
<reference evidence="4 5" key="1">
    <citation type="submission" date="2020-04" db="EMBL/GenBank/DDBJ databases">
        <authorList>
            <person name="Wallbank WR R."/>
            <person name="Pardo Diaz C."/>
            <person name="Kozak K."/>
            <person name="Martin S."/>
            <person name="Jiggins C."/>
            <person name="Moest M."/>
            <person name="Warren A I."/>
            <person name="Byers J.R.P. K."/>
            <person name="Montejo-Kovacevich G."/>
            <person name="Yen C E."/>
        </authorList>
    </citation>
    <scope>NUCLEOTIDE SEQUENCE [LARGE SCALE GENOMIC DNA]</scope>
</reference>
<dbReference type="Proteomes" id="UP000494256">
    <property type="component" value="Unassembled WGS sequence"/>
</dbReference>
<evidence type="ECO:0000256" key="1">
    <source>
        <dbReference type="SAM" id="MobiDB-lite"/>
    </source>
</evidence>
<organism evidence="3 4">
    <name type="scientific">Arctia plantaginis</name>
    <name type="common">Wood tiger moth</name>
    <name type="synonym">Phalaena plantaginis</name>
    <dbReference type="NCBI Taxonomy" id="874455"/>
    <lineage>
        <taxon>Eukaryota</taxon>
        <taxon>Metazoa</taxon>
        <taxon>Ecdysozoa</taxon>
        <taxon>Arthropoda</taxon>
        <taxon>Hexapoda</taxon>
        <taxon>Insecta</taxon>
        <taxon>Pterygota</taxon>
        <taxon>Neoptera</taxon>
        <taxon>Endopterygota</taxon>
        <taxon>Lepidoptera</taxon>
        <taxon>Glossata</taxon>
        <taxon>Ditrysia</taxon>
        <taxon>Noctuoidea</taxon>
        <taxon>Erebidae</taxon>
        <taxon>Arctiinae</taxon>
        <taxon>Arctia</taxon>
    </lineage>
</organism>
<name>A0A8S1BNU9_ARCPL</name>
<sequence length="380" mass="41725">MTNVSDVGNLRGCAGTSTCARCNYSVYVQELNSCQDLSEEFNRRALVEFLLYSYRVVVTEVTRVHKGKFEQLVFCGIVRPSGSPAALQPQPQGLIVETGNGASVLQLPATTLEQIRHIAADPGASTLRLPPPATEVPPGARELDFDLCYVCKHCKVAFPSPAPLQAHQTRSCYAGREAARGVIRVVQPALECRICPGERFRTALEFRRHADTEPHLRNIMPQQSPVVPPETLTHEMEDVVNQITLLAARAAQESATPKDPNANFCAPGPRFQHPASAGRSAHARAKAAAAAGTAPRRALLAEPPAETRRHRVGLLVTVNYNNDYRSKLFQNERTRNSGCALAHSLPRKQARGWVRRERRPRVRVHPPQAPSNALPCAWSP</sequence>
<dbReference type="EMBL" id="CADEBC010000733">
    <property type="protein sequence ID" value="CAB3260387.1"/>
    <property type="molecule type" value="Genomic_DNA"/>
</dbReference>